<feature type="compositionally biased region" description="Polar residues" evidence="1">
    <location>
        <begin position="8"/>
        <end position="20"/>
    </location>
</feature>
<dbReference type="AlphaFoldDB" id="A0A2X4TQZ4"/>
<proteinExistence type="predicted"/>
<accession>A0A2X4TQZ4</accession>
<name>A0A2X4TQZ4_9NOCA</name>
<reference evidence="2 3" key="1">
    <citation type="submission" date="2018-06" db="EMBL/GenBank/DDBJ databases">
        <authorList>
            <consortium name="Pathogen Informatics"/>
            <person name="Doyle S."/>
        </authorList>
    </citation>
    <scope>NUCLEOTIDE SEQUENCE [LARGE SCALE GENOMIC DNA]</scope>
    <source>
        <strain evidence="2 3">NCTC10994</strain>
    </source>
</reference>
<evidence type="ECO:0000313" key="3">
    <source>
        <dbReference type="Proteomes" id="UP000249091"/>
    </source>
</evidence>
<gene>
    <name evidence="2" type="ORF">NCTC10994_01339</name>
</gene>
<dbReference type="EMBL" id="LS483468">
    <property type="protein sequence ID" value="SQI29957.1"/>
    <property type="molecule type" value="Genomic_DNA"/>
</dbReference>
<feature type="region of interest" description="Disordered" evidence="1">
    <location>
        <begin position="1"/>
        <end position="20"/>
    </location>
</feature>
<evidence type="ECO:0000256" key="1">
    <source>
        <dbReference type="SAM" id="MobiDB-lite"/>
    </source>
</evidence>
<evidence type="ECO:0008006" key="4">
    <source>
        <dbReference type="Google" id="ProtNLM"/>
    </source>
</evidence>
<dbReference type="STRING" id="1219011.GCA_001895045_02057"/>
<dbReference type="RefSeq" id="WP_072700044.1">
    <property type="nucleotide sequence ID" value="NZ_JAFBBL010000001.1"/>
</dbReference>
<keyword evidence="3" id="KW-1185">Reference proteome</keyword>
<dbReference type="KEGG" id="rcr:NCTC10994_01339"/>
<organism evidence="2 3">
    <name type="scientific">Rhodococcus coprophilus</name>
    <dbReference type="NCBI Taxonomy" id="38310"/>
    <lineage>
        <taxon>Bacteria</taxon>
        <taxon>Bacillati</taxon>
        <taxon>Actinomycetota</taxon>
        <taxon>Actinomycetes</taxon>
        <taxon>Mycobacteriales</taxon>
        <taxon>Nocardiaceae</taxon>
        <taxon>Rhodococcus</taxon>
    </lineage>
</organism>
<evidence type="ECO:0000313" key="2">
    <source>
        <dbReference type="EMBL" id="SQI29957.1"/>
    </source>
</evidence>
<dbReference type="Proteomes" id="UP000249091">
    <property type="component" value="Chromosome 1"/>
</dbReference>
<protein>
    <recommendedName>
        <fullName evidence="4">Transcriptional regulator, AbiEi antitoxin, Type IV TA system</fullName>
    </recommendedName>
</protein>
<sequence>MNEPEALTRQSLTANGTSDNDLRNSLRTGALVMLARGVYLRRADYDALDEAGHHRVRARFAGSRLGPDEAISHVSAAVLHDLDIWKVPLTRVHVSRPRRSGRVTAHLHAHPTAWDEGDLVTVRGVAVTSVARTVVDLARTLPRDQAVAIGDSALRLHPNAGPQLARALERARHRTGTTAAASVLEFLDGRSESVGESLSRIRMRESGLPAPDLQREVVVRDGRRYRLDFFWDGHGIVGEFDGNIKYRDRRDILAEKRREDALRDLGLEVVRWNWAELDRFEVVAGRFARAVARARGRNAVSAR</sequence>